<gene>
    <name evidence="1" type="ORF">F9817_13250</name>
</gene>
<dbReference type="RefSeq" id="WP_161156301.1">
    <property type="nucleotide sequence ID" value="NZ_WEKT01000024.1"/>
</dbReference>
<dbReference type="Pfam" id="PF04134">
    <property type="entry name" value="DCC1-like"/>
    <property type="match status" value="1"/>
</dbReference>
<dbReference type="PANTHER" id="PTHR34290:SF2">
    <property type="entry name" value="OS04G0668800 PROTEIN"/>
    <property type="match status" value="1"/>
</dbReference>
<dbReference type="InterPro" id="IPR036249">
    <property type="entry name" value="Thioredoxin-like_sf"/>
</dbReference>
<dbReference type="SUPFAM" id="SSF52833">
    <property type="entry name" value="Thioredoxin-like"/>
    <property type="match status" value="1"/>
</dbReference>
<dbReference type="Proteomes" id="UP000462621">
    <property type="component" value="Unassembled WGS sequence"/>
</dbReference>
<evidence type="ECO:0000313" key="1">
    <source>
        <dbReference type="EMBL" id="MZI94160.1"/>
    </source>
</evidence>
<dbReference type="InterPro" id="IPR044691">
    <property type="entry name" value="DCC1_Trx"/>
</dbReference>
<reference evidence="1 2" key="1">
    <citation type="submission" date="2019-10" db="EMBL/GenBank/DDBJ databases">
        <title>Vibrio sp. nov. isolated from a shrimp pond.</title>
        <authorList>
            <person name="Gomez-Gil B."/>
            <person name="Enciso-Ibarra J."/>
            <person name="Enciso-Ibarra K."/>
            <person name="Bolan-Mejia C."/>
        </authorList>
    </citation>
    <scope>NUCLEOTIDE SEQUENCE [LARGE SCALE GENOMIC DNA]</scope>
    <source>
        <strain evidence="1 2">CAIM 722</strain>
    </source>
</reference>
<dbReference type="PANTHER" id="PTHR34290">
    <property type="entry name" value="SI:CH73-390P7.2"/>
    <property type="match status" value="1"/>
</dbReference>
<organism evidence="1 2">
    <name type="scientific">Vibrio eleionomae</name>
    <dbReference type="NCBI Taxonomy" id="2653505"/>
    <lineage>
        <taxon>Bacteria</taxon>
        <taxon>Pseudomonadati</taxon>
        <taxon>Pseudomonadota</taxon>
        <taxon>Gammaproteobacteria</taxon>
        <taxon>Vibrionales</taxon>
        <taxon>Vibrionaceae</taxon>
        <taxon>Vibrio</taxon>
    </lineage>
</organism>
<keyword evidence="2" id="KW-1185">Reference proteome</keyword>
<evidence type="ECO:0000313" key="2">
    <source>
        <dbReference type="Proteomes" id="UP000462621"/>
    </source>
</evidence>
<dbReference type="InterPro" id="IPR007263">
    <property type="entry name" value="DCC1-like"/>
</dbReference>
<proteinExistence type="predicted"/>
<dbReference type="EMBL" id="WEKT01000024">
    <property type="protein sequence ID" value="MZI94160.1"/>
    <property type="molecule type" value="Genomic_DNA"/>
</dbReference>
<dbReference type="AlphaFoldDB" id="A0A7X4LLT6"/>
<name>A0A7X4LLT6_9VIBR</name>
<accession>A0A7X4LLT6</accession>
<comment type="caution">
    <text evidence="1">The sequence shown here is derived from an EMBL/GenBank/DDBJ whole genome shotgun (WGS) entry which is preliminary data.</text>
</comment>
<sequence length="128" mass="14875">MVKLTLFFDGTCPLCVKEMTALTQHDSKKQIKIVDIYSDEFVQYPMIDAEKANNILHALDNNQQLYLGLDATYQAWKLAGKGWLYAPLRWPIIKPIADIGYLLFARNRYKFSYWLTGKSRCSNNQCMK</sequence>
<protein>
    <submittedName>
        <fullName evidence="1">DUF393 domain-containing protein</fullName>
    </submittedName>
</protein>
<dbReference type="GO" id="GO:0015035">
    <property type="term" value="F:protein-disulfide reductase activity"/>
    <property type="evidence" value="ECO:0007669"/>
    <property type="project" value="InterPro"/>
</dbReference>